<reference evidence="2" key="1">
    <citation type="submission" date="2014-03" db="EMBL/GenBank/DDBJ databases">
        <title>The sialotranscriptome of Amblyomma triste, Amblyomma parvum and Amblyomma cajennense ticks, uncovered by 454-based RNA-seq.</title>
        <authorList>
            <person name="Garcia G.R."/>
            <person name="Gardinassi L.G."/>
            <person name="Ribeiro J.M."/>
            <person name="Anatriello E."/>
            <person name="Ferreira B.R."/>
            <person name="Moreira H.N."/>
            <person name="Mafra C."/>
            <person name="Olegario M.M."/>
            <person name="Szabo P.J."/>
            <person name="Miranda-Santos I.K."/>
            <person name="Maruyama S.R."/>
        </authorList>
    </citation>
    <scope>NUCLEOTIDE SEQUENCE</scope>
    <source>
        <strain evidence="2">Mato Grasso do Sul</strain>
        <tissue evidence="2">Salivary glands</tissue>
    </source>
</reference>
<sequence>MSKAFDVVTHSLLLEKLLLSGVEVSLVALLRNYLLDRFCFVSVNGQTSFVYPATSGVPQGSVLGPLLFSVFINDVSSAIKNSSFLLYADDIKIFKVIHSFQDCVLLQSDISAFSDWCAMNRLTLNSSKTRVVSFTRKTHSFLYHYSVNSVLLDRVDEINDLGVLFDRTLSFSSHTKRIAQRAMRTLGFVCRLSREFRTPLPFLKLYLSICLPLLEYASVVWNGTCKSNLDKVDRVPKKFLRIFHYRFPCATSPSRSTRSAQLNLPSLHCRRIRLDIIFLYKLLHGHIMCPQLLEYILLRVPRKSMREFRPFQVSPLHSHSPLDRMQWLFNSFCPHLDMFQNSLCSFTLDVRSVVF</sequence>
<feature type="domain" description="Reverse transcriptase" evidence="1">
    <location>
        <begin position="1"/>
        <end position="147"/>
    </location>
</feature>
<dbReference type="InterPro" id="IPR000477">
    <property type="entry name" value="RT_dom"/>
</dbReference>
<dbReference type="InterPro" id="IPR043502">
    <property type="entry name" value="DNA/RNA_pol_sf"/>
</dbReference>
<dbReference type="Pfam" id="PF00078">
    <property type="entry name" value="RVT_1"/>
    <property type="match status" value="1"/>
</dbReference>
<evidence type="ECO:0000313" key="2">
    <source>
        <dbReference type="EMBL" id="JAC29168.1"/>
    </source>
</evidence>
<name>A0A023G8J5_AMBTT</name>
<dbReference type="EMBL" id="GBBM01006250">
    <property type="protein sequence ID" value="JAC29168.1"/>
    <property type="molecule type" value="mRNA"/>
</dbReference>
<protein>
    <submittedName>
        <fullName evidence="2">Putative rte ele1 orf1-h 1e-60-j 4</fullName>
    </submittedName>
</protein>
<dbReference type="SUPFAM" id="SSF56672">
    <property type="entry name" value="DNA/RNA polymerases"/>
    <property type="match status" value="1"/>
</dbReference>
<accession>A0A023G8J5</accession>
<dbReference type="AlphaFoldDB" id="A0A023G8J5"/>
<evidence type="ECO:0000259" key="1">
    <source>
        <dbReference type="PROSITE" id="PS50878"/>
    </source>
</evidence>
<organism evidence="2">
    <name type="scientific">Amblyomma triste</name>
    <name type="common">Neotropical tick</name>
    <dbReference type="NCBI Taxonomy" id="251400"/>
    <lineage>
        <taxon>Eukaryota</taxon>
        <taxon>Metazoa</taxon>
        <taxon>Ecdysozoa</taxon>
        <taxon>Arthropoda</taxon>
        <taxon>Chelicerata</taxon>
        <taxon>Arachnida</taxon>
        <taxon>Acari</taxon>
        <taxon>Parasitiformes</taxon>
        <taxon>Ixodida</taxon>
        <taxon>Ixodoidea</taxon>
        <taxon>Ixodidae</taxon>
        <taxon>Amblyomminae</taxon>
        <taxon>Amblyomma</taxon>
    </lineage>
</organism>
<dbReference type="PANTHER" id="PTHR33332">
    <property type="entry name" value="REVERSE TRANSCRIPTASE DOMAIN-CONTAINING PROTEIN"/>
    <property type="match status" value="1"/>
</dbReference>
<dbReference type="PROSITE" id="PS50878">
    <property type="entry name" value="RT_POL"/>
    <property type="match status" value="1"/>
</dbReference>
<dbReference type="GO" id="GO:0071897">
    <property type="term" value="P:DNA biosynthetic process"/>
    <property type="evidence" value="ECO:0007669"/>
    <property type="project" value="UniProtKB-ARBA"/>
</dbReference>
<proteinExistence type="evidence at transcript level"/>